<organism evidence="5 6">
    <name type="scientific">Fischerella thermalis CCMEE 5318</name>
    <dbReference type="NCBI Taxonomy" id="2019666"/>
    <lineage>
        <taxon>Bacteria</taxon>
        <taxon>Bacillati</taxon>
        <taxon>Cyanobacteriota</taxon>
        <taxon>Cyanophyceae</taxon>
        <taxon>Nostocales</taxon>
        <taxon>Hapalosiphonaceae</taxon>
        <taxon>Fischerella</taxon>
    </lineage>
</organism>
<feature type="binding site" evidence="3">
    <location>
        <position position="297"/>
    </location>
    <ligand>
        <name>Zn(2+)</name>
        <dbReference type="ChEBI" id="CHEBI:29105"/>
    </ligand>
</feature>
<dbReference type="EMBL" id="NMQE01000258">
    <property type="protein sequence ID" value="PMB23835.1"/>
    <property type="molecule type" value="Genomic_DNA"/>
</dbReference>
<keyword evidence="3" id="KW-0862">Zinc</keyword>
<dbReference type="InterPro" id="IPR036589">
    <property type="entry name" value="HCY_dom_sf"/>
</dbReference>
<dbReference type="Gene3D" id="3.20.20.330">
    <property type="entry name" value="Homocysteine-binding-like domain"/>
    <property type="match status" value="1"/>
</dbReference>
<comment type="caution">
    <text evidence="5">The sequence shown here is derived from an EMBL/GenBank/DDBJ whole genome shotgun (WGS) entry which is preliminary data.</text>
</comment>
<feature type="binding site" evidence="3">
    <location>
        <position position="227"/>
    </location>
    <ligand>
        <name>Zn(2+)</name>
        <dbReference type="ChEBI" id="CHEBI:29105"/>
    </ligand>
</feature>
<dbReference type="Proteomes" id="UP000235081">
    <property type="component" value="Unassembled WGS sequence"/>
</dbReference>
<feature type="domain" description="Hcy-binding" evidence="4">
    <location>
        <begin position="4"/>
        <end position="311"/>
    </location>
</feature>
<dbReference type="GO" id="GO:0032259">
    <property type="term" value="P:methylation"/>
    <property type="evidence" value="ECO:0007669"/>
    <property type="project" value="UniProtKB-KW"/>
</dbReference>
<feature type="binding site" evidence="3">
    <location>
        <position position="296"/>
    </location>
    <ligand>
        <name>Zn(2+)</name>
        <dbReference type="ChEBI" id="CHEBI:29105"/>
    </ligand>
</feature>
<dbReference type="SUPFAM" id="SSF82282">
    <property type="entry name" value="Homocysteine S-methyltransferase"/>
    <property type="match status" value="1"/>
</dbReference>
<dbReference type="GO" id="GO:0046872">
    <property type="term" value="F:metal ion binding"/>
    <property type="evidence" value="ECO:0007669"/>
    <property type="project" value="UniProtKB-KW"/>
</dbReference>
<sequence>MSKYRQNLPQLSGDLFLTDGGLETTLIFHEGLNLPNFAAFDLFRYSDGQKSLEKYFCTYAALATEYRVGLVLESATWRANPDWATKLGYSREDLICIDHQSIQLLQGIRKNYETEQSPIVISGCVGPRGDGYHPEHCMTADEAATYHQEQIAAFQDADADLVTAMTMNYTEEALGITFAAQAIGMPVVISFTVETNGDLPTGQTLKDAIAQIDAATHNGPAYYMINCAHPTHFAHILPTDEPWLGRIRGLRANASTKSHAELDEAEELDAGNPAALGSQYRELKQKLQSLNVLGGCCGTDHRHVRAIYQACASLWWNHMSGTVQLQI</sequence>
<dbReference type="PANTHER" id="PTHR11103:SF18">
    <property type="entry name" value="SLR1189 PROTEIN"/>
    <property type="match status" value="1"/>
</dbReference>
<keyword evidence="2 3" id="KW-0808">Transferase</keyword>
<evidence type="ECO:0000256" key="2">
    <source>
        <dbReference type="ARBA" id="ARBA00022679"/>
    </source>
</evidence>
<dbReference type="GO" id="GO:0008168">
    <property type="term" value="F:methyltransferase activity"/>
    <property type="evidence" value="ECO:0007669"/>
    <property type="project" value="UniProtKB-UniRule"/>
</dbReference>
<evidence type="ECO:0000256" key="1">
    <source>
        <dbReference type="ARBA" id="ARBA00022603"/>
    </source>
</evidence>
<gene>
    <name evidence="5" type="ORF">CEN46_09450</name>
</gene>
<comment type="cofactor">
    <cofactor evidence="3">
        <name>Zn(2+)</name>
        <dbReference type="ChEBI" id="CHEBI:29105"/>
    </cofactor>
</comment>
<reference evidence="5 6" key="1">
    <citation type="submission" date="2017-07" db="EMBL/GenBank/DDBJ databases">
        <title>Genomes of Fischerella (Mastigocladus) sp. strains.</title>
        <authorList>
            <person name="Miller S.R."/>
        </authorList>
    </citation>
    <scope>NUCLEOTIDE SEQUENCE [LARGE SCALE GENOMIC DNA]</scope>
    <source>
        <strain evidence="5 6">CCMEE 5318</strain>
    </source>
</reference>
<evidence type="ECO:0000313" key="6">
    <source>
        <dbReference type="Proteomes" id="UP000235081"/>
    </source>
</evidence>
<keyword evidence="1 3" id="KW-0489">Methyltransferase</keyword>
<proteinExistence type="predicted"/>
<evidence type="ECO:0000313" key="5">
    <source>
        <dbReference type="EMBL" id="PMB23835.1"/>
    </source>
</evidence>
<dbReference type="AlphaFoldDB" id="A0A2N6LI15"/>
<dbReference type="PANTHER" id="PTHR11103">
    <property type="entry name" value="SLR1189 PROTEIN"/>
    <property type="match status" value="1"/>
</dbReference>
<dbReference type="InterPro" id="IPR003726">
    <property type="entry name" value="HCY_dom"/>
</dbReference>
<accession>A0A2N6LI15</accession>
<keyword evidence="3" id="KW-0479">Metal-binding</keyword>
<evidence type="ECO:0000259" key="4">
    <source>
        <dbReference type="PROSITE" id="PS50970"/>
    </source>
</evidence>
<dbReference type="Pfam" id="PF02574">
    <property type="entry name" value="S-methyl_trans"/>
    <property type="match status" value="1"/>
</dbReference>
<dbReference type="PROSITE" id="PS50970">
    <property type="entry name" value="HCY"/>
    <property type="match status" value="1"/>
</dbReference>
<evidence type="ECO:0000256" key="3">
    <source>
        <dbReference type="PROSITE-ProRule" id="PRU00333"/>
    </source>
</evidence>
<dbReference type="RefSeq" id="WP_102181350.1">
    <property type="nucleotide sequence ID" value="NZ_NMQE01000258.1"/>
</dbReference>
<protein>
    <submittedName>
        <fullName evidence="5">Homocysteine S-methyltransferase</fullName>
    </submittedName>
</protein>
<name>A0A2N6LI15_9CYAN</name>